<feature type="transmembrane region" description="Helical" evidence="2">
    <location>
        <begin position="12"/>
        <end position="36"/>
    </location>
</feature>
<organism evidence="4 5">
    <name type="scientific">Sphingobacterium lactis</name>
    <dbReference type="NCBI Taxonomy" id="797291"/>
    <lineage>
        <taxon>Bacteria</taxon>
        <taxon>Pseudomonadati</taxon>
        <taxon>Bacteroidota</taxon>
        <taxon>Sphingobacteriia</taxon>
        <taxon>Sphingobacteriales</taxon>
        <taxon>Sphingobacteriaceae</taxon>
        <taxon>Sphingobacterium</taxon>
    </lineage>
</organism>
<dbReference type="InterPro" id="IPR003362">
    <property type="entry name" value="Bact_transf"/>
</dbReference>
<dbReference type="RefSeq" id="WP_103905556.1">
    <property type="nucleotide sequence ID" value="NZ_CP049246.1"/>
</dbReference>
<evidence type="ECO:0000313" key="5">
    <source>
        <dbReference type="Proteomes" id="UP000236731"/>
    </source>
</evidence>
<dbReference type="AlphaFoldDB" id="A0A1H5VNG4"/>
<accession>A0A1H5VNG4</accession>
<keyword evidence="2" id="KW-1133">Transmembrane helix</keyword>
<dbReference type="EMBL" id="FNUT01000003">
    <property type="protein sequence ID" value="SEF88839.1"/>
    <property type="molecule type" value="Genomic_DNA"/>
</dbReference>
<evidence type="ECO:0000259" key="3">
    <source>
        <dbReference type="Pfam" id="PF02397"/>
    </source>
</evidence>
<evidence type="ECO:0000256" key="2">
    <source>
        <dbReference type="SAM" id="Phobius"/>
    </source>
</evidence>
<dbReference type="PANTHER" id="PTHR30576">
    <property type="entry name" value="COLANIC BIOSYNTHESIS UDP-GLUCOSE LIPID CARRIER TRANSFERASE"/>
    <property type="match status" value="1"/>
</dbReference>
<comment type="similarity">
    <text evidence="1">Belongs to the bacterial sugar transferase family.</text>
</comment>
<evidence type="ECO:0000313" key="4">
    <source>
        <dbReference type="EMBL" id="SEF88839.1"/>
    </source>
</evidence>
<dbReference type="PANTHER" id="PTHR30576:SF8">
    <property type="entry name" value="UNDECAPRENYL-PHOSPHATE GALACTOSE PHOSPHOTRANSFERASE"/>
    <property type="match status" value="1"/>
</dbReference>
<keyword evidence="5" id="KW-1185">Reference proteome</keyword>
<gene>
    <name evidence="4" type="ORF">SAMN05421877_103187</name>
</gene>
<dbReference type="OrthoDB" id="9808602at2"/>
<dbReference type="Proteomes" id="UP000236731">
    <property type="component" value="Unassembled WGS sequence"/>
</dbReference>
<keyword evidence="4" id="KW-0808">Transferase</keyword>
<sequence>MYRNFIKRGIDLIISCLAFLVLSPIFVILVILLSIANQGAGVFFLQERPGRDRKIFKVFKFKTMNDKRDLEGNLLPDIHRITKIGKFVRSASLDELPQLLNVIKGDMALVGPRPLLVKYLPLYNEFQNRRHEVRPGITGWAQVNGRNSITWDQKFSLDIYYVDHVSFMFDLKILLLTVKKVFVRSGINSSSEAPMESFKGDIGKK</sequence>
<name>A0A1H5VNG4_9SPHI</name>
<evidence type="ECO:0000256" key="1">
    <source>
        <dbReference type="ARBA" id="ARBA00006464"/>
    </source>
</evidence>
<keyword evidence="2" id="KW-0472">Membrane</keyword>
<dbReference type="GO" id="GO:0016780">
    <property type="term" value="F:phosphotransferase activity, for other substituted phosphate groups"/>
    <property type="evidence" value="ECO:0007669"/>
    <property type="project" value="TreeGrafter"/>
</dbReference>
<reference evidence="5" key="1">
    <citation type="submission" date="2016-10" db="EMBL/GenBank/DDBJ databases">
        <authorList>
            <person name="Varghese N."/>
            <person name="Submissions S."/>
        </authorList>
    </citation>
    <scope>NUCLEOTIDE SEQUENCE [LARGE SCALE GENOMIC DNA]</scope>
    <source>
        <strain evidence="5">DSM 22361</strain>
    </source>
</reference>
<feature type="domain" description="Bacterial sugar transferase" evidence="3">
    <location>
        <begin position="7"/>
        <end position="182"/>
    </location>
</feature>
<dbReference type="Pfam" id="PF02397">
    <property type="entry name" value="Bac_transf"/>
    <property type="match status" value="1"/>
</dbReference>
<proteinExistence type="inferred from homology"/>
<keyword evidence="2" id="KW-0812">Transmembrane</keyword>
<protein>
    <submittedName>
        <fullName evidence="4">Sugar transferase involved in LPS biosynthesis (Colanic, teichoic acid)</fullName>
    </submittedName>
</protein>